<organism evidence="1 2">
    <name type="scientific">Athelia psychrophila</name>
    <dbReference type="NCBI Taxonomy" id="1759441"/>
    <lineage>
        <taxon>Eukaryota</taxon>
        <taxon>Fungi</taxon>
        <taxon>Dikarya</taxon>
        <taxon>Basidiomycota</taxon>
        <taxon>Agaricomycotina</taxon>
        <taxon>Agaricomycetes</taxon>
        <taxon>Agaricomycetidae</taxon>
        <taxon>Atheliales</taxon>
        <taxon>Atheliaceae</taxon>
        <taxon>Athelia</taxon>
    </lineage>
</organism>
<dbReference type="Proteomes" id="UP000076532">
    <property type="component" value="Unassembled WGS sequence"/>
</dbReference>
<dbReference type="EMBL" id="KV417986">
    <property type="protein sequence ID" value="KZP03896.1"/>
    <property type="molecule type" value="Genomic_DNA"/>
</dbReference>
<protein>
    <submittedName>
        <fullName evidence="1">Uncharacterized protein</fullName>
    </submittedName>
</protein>
<dbReference type="AlphaFoldDB" id="A0A167UFI2"/>
<evidence type="ECO:0000313" key="1">
    <source>
        <dbReference type="EMBL" id="KZP03896.1"/>
    </source>
</evidence>
<keyword evidence="2" id="KW-1185">Reference proteome</keyword>
<gene>
    <name evidence="1" type="ORF">FIBSPDRAFT_904673</name>
</gene>
<dbReference type="OrthoDB" id="3041344at2759"/>
<proteinExistence type="predicted"/>
<name>A0A167UFI2_9AGAM</name>
<accession>A0A167UFI2</accession>
<evidence type="ECO:0000313" key="2">
    <source>
        <dbReference type="Proteomes" id="UP000076532"/>
    </source>
</evidence>
<sequence length="160" mass="16869">MFIGMAGSQAMATTIYGNALAPTYGITSLVSSPVVFSAVAPERARERPAHLNGCYWNMPAKYDNVYFESYQGDGNLHVGVYGSSTWLQGVSPTPSAHPIVLAGYHAYAPASLRASGSTSITSVAAACDYDSELGTAPLASQRAFTQRASIQRDRGPEAAE</sequence>
<reference evidence="1 2" key="1">
    <citation type="journal article" date="2016" name="Mol. Biol. Evol.">
        <title>Comparative Genomics of Early-Diverging Mushroom-Forming Fungi Provides Insights into the Origins of Lignocellulose Decay Capabilities.</title>
        <authorList>
            <person name="Nagy L.G."/>
            <person name="Riley R."/>
            <person name="Tritt A."/>
            <person name="Adam C."/>
            <person name="Daum C."/>
            <person name="Floudas D."/>
            <person name="Sun H."/>
            <person name="Yadav J.S."/>
            <person name="Pangilinan J."/>
            <person name="Larsson K.H."/>
            <person name="Matsuura K."/>
            <person name="Barry K."/>
            <person name="Labutti K."/>
            <person name="Kuo R."/>
            <person name="Ohm R.A."/>
            <person name="Bhattacharya S.S."/>
            <person name="Shirouzu T."/>
            <person name="Yoshinaga Y."/>
            <person name="Martin F.M."/>
            <person name="Grigoriev I.V."/>
            <person name="Hibbett D.S."/>
        </authorList>
    </citation>
    <scope>NUCLEOTIDE SEQUENCE [LARGE SCALE GENOMIC DNA]</scope>
    <source>
        <strain evidence="1 2">CBS 109695</strain>
    </source>
</reference>
<dbReference type="STRING" id="436010.A0A167UFI2"/>